<keyword evidence="2" id="KW-1185">Reference proteome</keyword>
<name>A0A136IMS2_9PEZI</name>
<dbReference type="InParanoid" id="A0A136IMS2"/>
<organism evidence="1 2">
    <name type="scientific">Microdochium bolleyi</name>
    <dbReference type="NCBI Taxonomy" id="196109"/>
    <lineage>
        <taxon>Eukaryota</taxon>
        <taxon>Fungi</taxon>
        <taxon>Dikarya</taxon>
        <taxon>Ascomycota</taxon>
        <taxon>Pezizomycotina</taxon>
        <taxon>Sordariomycetes</taxon>
        <taxon>Xylariomycetidae</taxon>
        <taxon>Xylariales</taxon>
        <taxon>Microdochiaceae</taxon>
        <taxon>Microdochium</taxon>
    </lineage>
</organism>
<protein>
    <submittedName>
        <fullName evidence="1">Uncharacterized protein</fullName>
    </submittedName>
</protein>
<dbReference type="AlphaFoldDB" id="A0A136IMS2"/>
<gene>
    <name evidence="1" type="ORF">Micbo1qcDRAFT_168537</name>
</gene>
<accession>A0A136IMS2</accession>
<dbReference type="EMBL" id="KQ964269">
    <property type="protein sequence ID" value="KXJ86245.1"/>
    <property type="molecule type" value="Genomic_DNA"/>
</dbReference>
<reference evidence="2" key="1">
    <citation type="submission" date="2016-02" db="EMBL/GenBank/DDBJ databases">
        <title>Draft genome sequence of Microdochium bolleyi, a fungal endophyte of beachgrass.</title>
        <authorList>
            <consortium name="DOE Joint Genome Institute"/>
            <person name="David A.S."/>
            <person name="May G."/>
            <person name="Haridas S."/>
            <person name="Lim J."/>
            <person name="Wang M."/>
            <person name="Labutti K."/>
            <person name="Lipzen A."/>
            <person name="Barry K."/>
            <person name="Grigoriev I.V."/>
        </authorList>
    </citation>
    <scope>NUCLEOTIDE SEQUENCE [LARGE SCALE GENOMIC DNA]</scope>
    <source>
        <strain evidence="2">J235TASD1</strain>
    </source>
</reference>
<dbReference type="Proteomes" id="UP000070501">
    <property type="component" value="Unassembled WGS sequence"/>
</dbReference>
<proteinExistence type="predicted"/>
<evidence type="ECO:0000313" key="2">
    <source>
        <dbReference type="Proteomes" id="UP000070501"/>
    </source>
</evidence>
<evidence type="ECO:0000313" key="1">
    <source>
        <dbReference type="EMBL" id="KXJ86245.1"/>
    </source>
</evidence>
<sequence>MPPAQHGGSLACRSVSRLDDRVSAIVFRQGEQAPHSAPQHPARLVLEDLQARLSSTYKSSIAQSPSSASACLCCSLIPVYFARPSTECLPKTQHSQGLSGSVGGRPIPIRQTIISGSNSRRLRALQVGDIKTDRISFDICRYYNTASRSPDQPVPKNLR</sequence>